<reference evidence="2" key="1">
    <citation type="submission" date="2020-10" db="EMBL/GenBank/DDBJ databases">
        <authorList>
            <person name="Gilroy R."/>
        </authorList>
    </citation>
    <scope>NUCLEOTIDE SEQUENCE</scope>
    <source>
        <strain evidence="2">CHK160-1198</strain>
    </source>
</reference>
<accession>A0A9D1SL47</accession>
<dbReference type="Gene3D" id="3.30.1330.100">
    <property type="entry name" value="CofE-like"/>
    <property type="match status" value="1"/>
</dbReference>
<sequence>MSRTTGTVVRGIRTPVVKEGDNLIDIVVTSVLESAQEDNYQLNNGDVLGVTESLLARAQGNYVSLADIASDIKSKFNDDDIAVLFPILSRNRFLLILKAIAMSGKKIHLFLNYPSDEVGNSLIDIDLMDDLEINPYVDMLTEEKYREIFGNCVTHQFTGIDYVKLYKEIAVDGNIEIYFTNNPKLALNHAKQILVANIHERNRTKRILKKAGAEVVYGLDDLMTQPVNSSGFNSEYGLLGSNKATENTIKLFPQASNEFVTKLQEAFKEKTNKHLEVMIYGDGAFKDPKGKIWELADPVVSPGYTPGLIGTPNEIKIKYIADNEMKSFTSEEMTQAIKNKIKDKSADLCGSEEALGTTPRQYTDLLGSLCDLTSGSGDKGTPVVLVQGYFDNYATE</sequence>
<organism evidence="2 3">
    <name type="scientific">Candidatus Avacidaminococcus intestinavium</name>
    <dbReference type="NCBI Taxonomy" id="2840684"/>
    <lineage>
        <taxon>Bacteria</taxon>
        <taxon>Bacillati</taxon>
        <taxon>Bacillota</taxon>
        <taxon>Negativicutes</taxon>
        <taxon>Acidaminococcales</taxon>
        <taxon>Acidaminococcaceae</taxon>
        <taxon>Acidaminococcaceae incertae sedis</taxon>
        <taxon>Candidatus Avacidaminococcus</taxon>
    </lineage>
</organism>
<dbReference type="EMBL" id="DVNI01000016">
    <property type="protein sequence ID" value="HIU63607.1"/>
    <property type="molecule type" value="Genomic_DNA"/>
</dbReference>
<dbReference type="SUPFAM" id="SSF144010">
    <property type="entry name" value="CofE-like"/>
    <property type="match status" value="1"/>
</dbReference>
<reference evidence="2" key="2">
    <citation type="journal article" date="2021" name="PeerJ">
        <title>Extensive microbial diversity within the chicken gut microbiome revealed by metagenomics and culture.</title>
        <authorList>
            <person name="Gilroy R."/>
            <person name="Ravi A."/>
            <person name="Getino M."/>
            <person name="Pursley I."/>
            <person name="Horton D.L."/>
            <person name="Alikhan N.F."/>
            <person name="Baker D."/>
            <person name="Gharbi K."/>
            <person name="Hall N."/>
            <person name="Watson M."/>
            <person name="Adriaenssens E.M."/>
            <person name="Foster-Nyarko E."/>
            <person name="Jarju S."/>
            <person name="Secka A."/>
            <person name="Antonio M."/>
            <person name="Oren A."/>
            <person name="Chaudhuri R.R."/>
            <person name="La Ragione R."/>
            <person name="Hildebrand F."/>
            <person name="Pallen M.J."/>
        </authorList>
    </citation>
    <scope>NUCLEOTIDE SEQUENCE</scope>
    <source>
        <strain evidence="2">CHK160-1198</strain>
    </source>
</reference>
<evidence type="ECO:0000313" key="2">
    <source>
        <dbReference type="EMBL" id="HIU63607.1"/>
    </source>
</evidence>
<evidence type="ECO:0000313" key="3">
    <source>
        <dbReference type="Proteomes" id="UP000824099"/>
    </source>
</evidence>
<dbReference type="Pfam" id="PF01996">
    <property type="entry name" value="F420_ligase"/>
    <property type="match status" value="1"/>
</dbReference>
<feature type="domain" description="Coenzyme F420:L-glutamate ligase-like" evidence="1">
    <location>
        <begin position="11"/>
        <end position="388"/>
    </location>
</feature>
<dbReference type="AlphaFoldDB" id="A0A9D1SL47"/>
<dbReference type="GO" id="GO:0016874">
    <property type="term" value="F:ligase activity"/>
    <property type="evidence" value="ECO:0007669"/>
    <property type="project" value="UniProtKB-KW"/>
</dbReference>
<dbReference type="Proteomes" id="UP000824099">
    <property type="component" value="Unassembled WGS sequence"/>
</dbReference>
<protein>
    <submittedName>
        <fullName evidence="2">Coenzyme F420-0:L-glutamate ligase</fullName>
    </submittedName>
</protein>
<name>A0A9D1SL47_9FIRM</name>
<keyword evidence="2" id="KW-0436">Ligase</keyword>
<gene>
    <name evidence="2" type="ORF">IAB06_01020</name>
</gene>
<evidence type="ECO:0000259" key="1">
    <source>
        <dbReference type="Pfam" id="PF01996"/>
    </source>
</evidence>
<comment type="caution">
    <text evidence="2">The sequence shown here is derived from an EMBL/GenBank/DDBJ whole genome shotgun (WGS) entry which is preliminary data.</text>
</comment>
<proteinExistence type="predicted"/>
<dbReference type="InterPro" id="IPR002847">
    <property type="entry name" value="F420-0_gamma-glut_ligase-dom"/>
</dbReference>